<reference evidence="1 2" key="1">
    <citation type="submission" date="2019-03" db="EMBL/GenBank/DDBJ databases">
        <title>Deep-cultivation of Planctomycetes and their phenomic and genomic characterization uncovers novel biology.</title>
        <authorList>
            <person name="Wiegand S."/>
            <person name="Jogler M."/>
            <person name="Boedeker C."/>
            <person name="Pinto D."/>
            <person name="Vollmers J."/>
            <person name="Rivas-Marin E."/>
            <person name="Kohn T."/>
            <person name="Peeters S.H."/>
            <person name="Heuer A."/>
            <person name="Rast P."/>
            <person name="Oberbeckmann S."/>
            <person name="Bunk B."/>
            <person name="Jeske O."/>
            <person name="Meyerdierks A."/>
            <person name="Storesund J.E."/>
            <person name="Kallscheuer N."/>
            <person name="Luecker S."/>
            <person name="Lage O.M."/>
            <person name="Pohl T."/>
            <person name="Merkel B.J."/>
            <person name="Hornburger P."/>
            <person name="Mueller R.-W."/>
            <person name="Bruemmer F."/>
            <person name="Labrenz M."/>
            <person name="Spormann A.M."/>
            <person name="Op den Camp H."/>
            <person name="Overmann J."/>
            <person name="Amann R."/>
            <person name="Jetten M.S.M."/>
            <person name="Mascher T."/>
            <person name="Medema M.H."/>
            <person name="Devos D.P."/>
            <person name="Kaster A.-K."/>
            <person name="Ovreas L."/>
            <person name="Rohde M."/>
            <person name="Galperin M.Y."/>
            <person name="Jogler C."/>
        </authorList>
    </citation>
    <scope>NUCLEOTIDE SEQUENCE [LARGE SCALE GENOMIC DNA]</scope>
    <source>
        <strain evidence="1 2">V202</strain>
    </source>
</reference>
<sequence length="234" mass="26677">MSRLIILFALLPAPLYAEPKTIIHILNYHYVSPEVFAADLKDQDSTITQEQIDKQYFEFLKRGGSLQKEQVKLLRRLIKRYKLKSVYIEGLTEKNYKDTMRFIETLKKYDKTKTPPESDFDRLVEAQNKIDLLELGAAGRLVVNGELETLLPAEDSEAFEAANPVRSDGKVVFDKKADEKREDAIVRNLLKGSGVVVITLGENHILGDNIQRLSPGVKYRRVVSRDARLKSGEQ</sequence>
<dbReference type="EMBL" id="CP037422">
    <property type="protein sequence ID" value="QDU08150.1"/>
    <property type="molecule type" value="Genomic_DNA"/>
</dbReference>
<evidence type="ECO:0000313" key="2">
    <source>
        <dbReference type="Proteomes" id="UP000318384"/>
    </source>
</evidence>
<accession>A0A517WSC5</accession>
<dbReference type="AlphaFoldDB" id="A0A517WSC5"/>
<evidence type="ECO:0000313" key="1">
    <source>
        <dbReference type="EMBL" id="QDU08150.1"/>
    </source>
</evidence>
<gene>
    <name evidence="1" type="ORF">V202x_15140</name>
</gene>
<name>A0A517WSC5_9PLAN</name>
<dbReference type="Proteomes" id="UP000318384">
    <property type="component" value="Chromosome"/>
</dbReference>
<keyword evidence="2" id="KW-1185">Reference proteome</keyword>
<organism evidence="1 2">
    <name type="scientific">Gimesia aquarii</name>
    <dbReference type="NCBI Taxonomy" id="2527964"/>
    <lineage>
        <taxon>Bacteria</taxon>
        <taxon>Pseudomonadati</taxon>
        <taxon>Planctomycetota</taxon>
        <taxon>Planctomycetia</taxon>
        <taxon>Planctomycetales</taxon>
        <taxon>Planctomycetaceae</taxon>
        <taxon>Gimesia</taxon>
    </lineage>
</organism>
<dbReference type="RefSeq" id="WP_145172582.1">
    <property type="nucleotide sequence ID" value="NZ_CP037422.1"/>
</dbReference>
<proteinExistence type="predicted"/>
<dbReference type="OrthoDB" id="272889at2"/>
<protein>
    <submittedName>
        <fullName evidence="1">Uncharacterized protein</fullName>
    </submittedName>
</protein>